<gene>
    <name evidence="2" type="ORF">DAERI_140124</name>
</gene>
<comment type="caution">
    <text evidence="2">The sequence shown here is derived from an EMBL/GenBank/DDBJ whole genome shotgun (WGS) entry which is preliminary data.</text>
</comment>
<dbReference type="Pfam" id="PF10130">
    <property type="entry name" value="PIN_2"/>
    <property type="match status" value="1"/>
</dbReference>
<name>A0A2I9CZ35_9DEIO</name>
<evidence type="ECO:0000313" key="3">
    <source>
        <dbReference type="Proteomes" id="UP000236569"/>
    </source>
</evidence>
<dbReference type="EMBL" id="BFAG01000014">
    <property type="protein sequence ID" value="GBF07463.1"/>
    <property type="molecule type" value="Genomic_DNA"/>
</dbReference>
<dbReference type="AlphaFoldDB" id="A0A2I9CZ35"/>
<keyword evidence="3" id="KW-1185">Reference proteome</keyword>
<dbReference type="InterPro" id="IPR029060">
    <property type="entry name" value="PIN-like_dom_sf"/>
</dbReference>
<dbReference type="InterPro" id="IPR002716">
    <property type="entry name" value="PIN_dom"/>
</dbReference>
<proteinExistence type="predicted"/>
<reference evidence="3" key="1">
    <citation type="submission" date="2018-01" db="EMBL/GenBank/DDBJ databases">
        <title>Draft Genome Sequence of the Radioresistant Bacterium Deinococcus aerius TR0125, Isolated from the Higher Atmosphere above Japan.</title>
        <authorList>
            <person name="Satoh K."/>
            <person name="Arai H."/>
            <person name="Sanzen T."/>
            <person name="Kawaguchi Y."/>
            <person name="Hayashi H."/>
            <person name="Yokobori S."/>
            <person name="Yamagishi A."/>
            <person name="Oono Y."/>
            <person name="Narumi I."/>
        </authorList>
    </citation>
    <scope>NUCLEOTIDE SEQUENCE [LARGE SCALE GENOMIC DNA]</scope>
    <source>
        <strain evidence="3">TR0125</strain>
    </source>
</reference>
<organism evidence="2 3">
    <name type="scientific">Deinococcus aerius</name>
    <dbReference type="NCBI Taxonomy" id="200253"/>
    <lineage>
        <taxon>Bacteria</taxon>
        <taxon>Thermotogati</taxon>
        <taxon>Deinococcota</taxon>
        <taxon>Deinococci</taxon>
        <taxon>Deinococcales</taxon>
        <taxon>Deinococcaceae</taxon>
        <taxon>Deinococcus</taxon>
    </lineage>
</organism>
<sequence length="138" mass="15606">MGELLRRRGQAKFETLEAELFIAPRAFGEATYELERRLEPLARRAGFSDAQKRAWLLTALNLLRRRVTVIPEETFAPFEPQARLRVPQDPDDWPTVALALALSADVWTEDGDFFGCGLAVWRTDVLYTHLDDLGASSS</sequence>
<evidence type="ECO:0000259" key="1">
    <source>
        <dbReference type="Pfam" id="PF10130"/>
    </source>
</evidence>
<feature type="domain" description="PIN" evidence="1">
    <location>
        <begin position="4"/>
        <end position="130"/>
    </location>
</feature>
<dbReference type="Proteomes" id="UP000236569">
    <property type="component" value="Unassembled WGS sequence"/>
</dbReference>
<dbReference type="SUPFAM" id="SSF88723">
    <property type="entry name" value="PIN domain-like"/>
    <property type="match status" value="1"/>
</dbReference>
<accession>A0A2I9CZ35</accession>
<evidence type="ECO:0000313" key="2">
    <source>
        <dbReference type="EMBL" id="GBF07463.1"/>
    </source>
</evidence>
<protein>
    <submittedName>
        <fullName evidence="2">Nucleotide-binding protein, PIN domain protein</fullName>
    </submittedName>
</protein>